<accession>A0ABT1RQP8</accession>
<reference evidence="1 2" key="1">
    <citation type="submission" date="2022-06" db="EMBL/GenBank/DDBJ databases">
        <title>Isolation of gut microbiota from human fecal samples.</title>
        <authorList>
            <person name="Pamer E.G."/>
            <person name="Barat B."/>
            <person name="Waligurski E."/>
            <person name="Medina S."/>
            <person name="Paddock L."/>
            <person name="Mostad J."/>
        </authorList>
    </citation>
    <scope>NUCLEOTIDE SEQUENCE [LARGE SCALE GENOMIC DNA]</scope>
    <source>
        <strain evidence="1 2">SL.3.17</strain>
    </source>
</reference>
<sequence length="60" mass="6996">MYIFIQQWTHFAFVVEVFPRLMTPAPAQSSMIDRDSASQCLVALKKVQQKLDFLLHVDKK</sequence>
<protein>
    <submittedName>
        <fullName evidence="1">Uncharacterized protein</fullName>
    </submittedName>
</protein>
<dbReference type="EMBL" id="JANFXK010000013">
    <property type="protein sequence ID" value="MCQ4637522.1"/>
    <property type="molecule type" value="Genomic_DNA"/>
</dbReference>
<proteinExistence type="predicted"/>
<evidence type="ECO:0000313" key="1">
    <source>
        <dbReference type="EMBL" id="MCQ4637522.1"/>
    </source>
</evidence>
<name>A0ABT1RQP8_9FIRM</name>
<dbReference type="Proteomes" id="UP001524502">
    <property type="component" value="Unassembled WGS sequence"/>
</dbReference>
<organism evidence="1 2">
    <name type="scientific">Anaerovorax odorimutans</name>
    <dbReference type="NCBI Taxonomy" id="109327"/>
    <lineage>
        <taxon>Bacteria</taxon>
        <taxon>Bacillati</taxon>
        <taxon>Bacillota</taxon>
        <taxon>Clostridia</taxon>
        <taxon>Peptostreptococcales</taxon>
        <taxon>Anaerovoracaceae</taxon>
        <taxon>Anaerovorax</taxon>
    </lineage>
</organism>
<comment type="caution">
    <text evidence="1">The sequence shown here is derived from an EMBL/GenBank/DDBJ whole genome shotgun (WGS) entry which is preliminary data.</text>
</comment>
<gene>
    <name evidence="1" type="ORF">NE619_12365</name>
</gene>
<evidence type="ECO:0000313" key="2">
    <source>
        <dbReference type="Proteomes" id="UP001524502"/>
    </source>
</evidence>
<keyword evidence="2" id="KW-1185">Reference proteome</keyword>